<name>A0A9N8EWK3_9STRA</name>
<dbReference type="Pfam" id="PF16787">
    <property type="entry name" value="NDC10_II"/>
    <property type="match status" value="1"/>
</dbReference>
<dbReference type="InterPro" id="IPR022210">
    <property type="entry name" value="TF_GCR1-like"/>
</dbReference>
<evidence type="ECO:0000259" key="2">
    <source>
        <dbReference type="Pfam" id="PF16787"/>
    </source>
</evidence>
<dbReference type="GO" id="GO:0003677">
    <property type="term" value="F:DNA binding"/>
    <property type="evidence" value="ECO:0007669"/>
    <property type="project" value="InterPro"/>
</dbReference>
<gene>
    <name evidence="3" type="ORF">SEMRO_2229_G319970.1</name>
</gene>
<feature type="domain" description="Ndc10" evidence="2">
    <location>
        <begin position="4"/>
        <end position="159"/>
    </location>
</feature>
<dbReference type="OrthoDB" id="2576290at2759"/>
<dbReference type="InterPro" id="IPR038279">
    <property type="entry name" value="Ndc10_dom2_sf"/>
</dbReference>
<feature type="domain" description="Transcription activator GCR1-like" evidence="1">
    <location>
        <begin position="359"/>
        <end position="438"/>
    </location>
</feature>
<dbReference type="Proteomes" id="UP001153069">
    <property type="component" value="Unassembled WGS sequence"/>
</dbReference>
<accession>A0A9N8EWK3</accession>
<keyword evidence="4" id="KW-1185">Reference proteome</keyword>
<evidence type="ECO:0000313" key="4">
    <source>
        <dbReference type="Proteomes" id="UP001153069"/>
    </source>
</evidence>
<reference evidence="3" key="1">
    <citation type="submission" date="2020-06" db="EMBL/GenBank/DDBJ databases">
        <authorList>
            <consortium name="Plant Systems Biology data submission"/>
        </authorList>
    </citation>
    <scope>NUCLEOTIDE SEQUENCE</scope>
    <source>
        <strain evidence="3">D6</strain>
    </source>
</reference>
<sequence length="477" mass="53591">MLKALGLDCSKVLHLGRNLGAKYLEMGMTDAELIRQMGQWAAGVFDTSYSTKLPMEAIRALAGFFGGKDSAYFLSRSTVQPKKELLVQTPIGRWVSAAYEAVCAADKKNEHPPVRLFLKFLMDLNEVFLQDAAAMLILHPERKDHPIFTDLDCFLGAEFKAFQEEMRVALETAQDPADADLQRVLPGVHQWHSANNAEVRQVSRKLDSFAEVLTEGINKLIAFTQTNERRQQHRDERLAQFLERGAEALRNREEEDFTELLQGAATAGLTDTTINKPPSPSQLEDDLEASGFVAPIGDPMVVDNGTYEYEDNGQMEAEAAAGALLQVGATRVATEQYTAKELQLGALIGLTKPNKSFFMRPKHQTLSAMLDEWIGRADFQDELGGVEGREQQWKNKWRLHWSAAQSAHYSRTKAIITGIRAYGKLHSMSEDDACAALQDTYKKQCKCYVSKMKDYMQENNLTEKKARRGRLKTMEKQ</sequence>
<comment type="caution">
    <text evidence="3">The sequence shown here is derived from an EMBL/GenBank/DDBJ whole genome shotgun (WGS) entry which is preliminary data.</text>
</comment>
<dbReference type="Gene3D" id="1.10.443.20">
    <property type="entry name" value="Centromere DNA-binding protein complex CBF3 subunit, domain 2"/>
    <property type="match status" value="1"/>
</dbReference>
<dbReference type="Pfam" id="PF12550">
    <property type="entry name" value="GCR1_C"/>
    <property type="match status" value="1"/>
</dbReference>
<dbReference type="InterPro" id="IPR031872">
    <property type="entry name" value="NDC10_II"/>
</dbReference>
<evidence type="ECO:0000313" key="3">
    <source>
        <dbReference type="EMBL" id="CAB9528452.1"/>
    </source>
</evidence>
<protein>
    <submittedName>
        <fullName evidence="3">Transcriptional activator of glycolytic enzymes</fullName>
    </submittedName>
</protein>
<proteinExistence type="predicted"/>
<evidence type="ECO:0000259" key="1">
    <source>
        <dbReference type="Pfam" id="PF12550"/>
    </source>
</evidence>
<dbReference type="EMBL" id="CAICTM010002227">
    <property type="protein sequence ID" value="CAB9528452.1"/>
    <property type="molecule type" value="Genomic_DNA"/>
</dbReference>
<organism evidence="3 4">
    <name type="scientific">Seminavis robusta</name>
    <dbReference type="NCBI Taxonomy" id="568900"/>
    <lineage>
        <taxon>Eukaryota</taxon>
        <taxon>Sar</taxon>
        <taxon>Stramenopiles</taxon>
        <taxon>Ochrophyta</taxon>
        <taxon>Bacillariophyta</taxon>
        <taxon>Bacillariophyceae</taxon>
        <taxon>Bacillariophycidae</taxon>
        <taxon>Naviculales</taxon>
        <taxon>Naviculaceae</taxon>
        <taxon>Seminavis</taxon>
    </lineage>
</organism>
<dbReference type="AlphaFoldDB" id="A0A9N8EWK3"/>